<feature type="compositionally biased region" description="Polar residues" evidence="11">
    <location>
        <begin position="533"/>
        <end position="551"/>
    </location>
</feature>
<comment type="subcellular location">
    <subcellularLocation>
        <location evidence="1">Nucleus</location>
    </subcellularLocation>
</comment>
<evidence type="ECO:0000259" key="14">
    <source>
        <dbReference type="PROSITE" id="PS51466"/>
    </source>
</evidence>
<dbReference type="PROSITE" id="PS50800">
    <property type="entry name" value="SAP"/>
    <property type="match status" value="1"/>
</dbReference>
<dbReference type="Gene3D" id="2.60.120.780">
    <property type="entry name" value="PINIT domain"/>
    <property type="match status" value="1"/>
</dbReference>
<proteinExistence type="inferred from homology"/>
<feature type="compositionally biased region" description="Low complexity" evidence="11">
    <location>
        <begin position="571"/>
        <end position="589"/>
    </location>
</feature>
<dbReference type="InterPro" id="IPR003034">
    <property type="entry name" value="SAP_dom"/>
</dbReference>
<sequence length="658" mass="72188">MVLSFRVSELQMLLGFAGRNKSGRKTELQARAVELLRLRSTPVQMKIKDLYKSIHKLVFEVLIFGSFYRQGQASGLVPLQQQQQQQQQPQTNPAAAASPSSTVASSTAGRDLQTVHNSAMQQHSQPQQRNTVYQQAGYTGQGADRQMQSTRGMYPNNLYQYQPKASPPASAASNYPVHPDVRLKRLPFFDLMGELLKPSSLVPQGTQRLQEGNFVFHLTPQQATDIASSRDLRPGTKMEYAIQVQMRFCLLETSCEQDDCFPPGICVKVNGKMCPLPNPIPTNKPGVEPKRPPRPVNITTMVKLSPTVANHITVSWNTEYGRGYAIAVYLVRKLTSSELLQRLKTRGVRHSDFTRGLIKEKLAEDADCEIATTSLRVSLVCPLGKMRMTTPCRASTCYHLQCFDASLYLQMNERKPTWMCPVCDKPALYDNLVIDGYFQQVLLSGKLPPDGNEIQLHQDGSWSSLIVKKEQTTILSPVCVLFQPQEKPVVKIETVADDLEVIQPPPKEEPKKKATVIDLTLSDSEDETEAPLKTNTTNKPDSSNQTLNSAAGSRLHSDSNVSSSGGGAGGNNSNAGLSSVSSSGYVSPSIITLDSPSPPATPPGTQVPSVQPLPSLQMPPPIFPNSMYLSSVPTFLDLDSDSNSPQSSSAAPLYPPRY</sequence>
<gene>
    <name evidence="15" type="ORF">Cfor_04039</name>
</gene>
<feature type="domain" description="SP-RING-type" evidence="13">
    <location>
        <begin position="366"/>
        <end position="447"/>
    </location>
</feature>
<evidence type="ECO:0000256" key="5">
    <source>
        <dbReference type="ARBA" id="ARBA00022723"/>
    </source>
</evidence>
<comment type="pathway">
    <text evidence="2">Protein modification; protein sumoylation.</text>
</comment>
<evidence type="ECO:0000256" key="4">
    <source>
        <dbReference type="ARBA" id="ARBA00022679"/>
    </source>
</evidence>
<evidence type="ECO:0000256" key="8">
    <source>
        <dbReference type="ARBA" id="ARBA00022833"/>
    </source>
</evidence>
<keyword evidence="7" id="KW-0833">Ubl conjugation pathway</keyword>
<evidence type="ECO:0000256" key="10">
    <source>
        <dbReference type="PROSITE-ProRule" id="PRU00452"/>
    </source>
</evidence>
<dbReference type="Gene3D" id="3.30.40.10">
    <property type="entry name" value="Zinc/RING finger domain, C3HC4 (zinc finger)"/>
    <property type="match status" value="1"/>
</dbReference>
<dbReference type="InterPro" id="IPR023321">
    <property type="entry name" value="PINIT"/>
</dbReference>
<feature type="compositionally biased region" description="Low complexity" evidence="11">
    <location>
        <begin position="641"/>
        <end position="652"/>
    </location>
</feature>
<dbReference type="SUPFAM" id="SSF68906">
    <property type="entry name" value="SAP domain"/>
    <property type="match status" value="1"/>
</dbReference>
<dbReference type="PROSITE" id="PS51044">
    <property type="entry name" value="ZF_SP_RING"/>
    <property type="match status" value="1"/>
</dbReference>
<dbReference type="PANTHER" id="PTHR10782:SF94">
    <property type="entry name" value="SUPPRESSOR OF VARIEGATION 2-10, ISOFORM I"/>
    <property type="match status" value="1"/>
</dbReference>
<dbReference type="PROSITE" id="PS51466">
    <property type="entry name" value="PINIT"/>
    <property type="match status" value="1"/>
</dbReference>
<protein>
    <recommendedName>
        <fullName evidence="17">E3 SUMO-protein ligase PIAS3</fullName>
    </recommendedName>
</protein>
<evidence type="ECO:0000256" key="6">
    <source>
        <dbReference type="ARBA" id="ARBA00022771"/>
    </source>
</evidence>
<evidence type="ECO:0000313" key="15">
    <source>
        <dbReference type="EMBL" id="GFG30941.1"/>
    </source>
</evidence>
<organism evidence="15 16">
    <name type="scientific">Coptotermes formosanus</name>
    <name type="common">Formosan subterranean termite</name>
    <dbReference type="NCBI Taxonomy" id="36987"/>
    <lineage>
        <taxon>Eukaryota</taxon>
        <taxon>Metazoa</taxon>
        <taxon>Ecdysozoa</taxon>
        <taxon>Arthropoda</taxon>
        <taxon>Hexapoda</taxon>
        <taxon>Insecta</taxon>
        <taxon>Pterygota</taxon>
        <taxon>Neoptera</taxon>
        <taxon>Polyneoptera</taxon>
        <taxon>Dictyoptera</taxon>
        <taxon>Blattodea</taxon>
        <taxon>Blattoidea</taxon>
        <taxon>Termitoidae</taxon>
        <taxon>Rhinotermitidae</taxon>
        <taxon>Coptotermes</taxon>
    </lineage>
</organism>
<dbReference type="GO" id="GO:0061665">
    <property type="term" value="F:SUMO ligase activity"/>
    <property type="evidence" value="ECO:0007669"/>
    <property type="project" value="TreeGrafter"/>
</dbReference>
<dbReference type="InterPro" id="IPR038654">
    <property type="entry name" value="PINIT_sf"/>
</dbReference>
<dbReference type="GO" id="GO:0003712">
    <property type="term" value="F:transcription coregulator activity"/>
    <property type="evidence" value="ECO:0007669"/>
    <property type="project" value="TreeGrafter"/>
</dbReference>
<comment type="similarity">
    <text evidence="3">Belongs to the PIAS family.</text>
</comment>
<feature type="region of interest" description="Disordered" evidence="11">
    <location>
        <begin position="501"/>
        <end position="658"/>
    </location>
</feature>
<dbReference type="Pfam" id="PF02037">
    <property type="entry name" value="SAP"/>
    <property type="match status" value="1"/>
</dbReference>
<dbReference type="InterPro" id="IPR013083">
    <property type="entry name" value="Znf_RING/FYVE/PHD"/>
</dbReference>
<dbReference type="EMBL" id="BLKM01000267">
    <property type="protein sequence ID" value="GFG30941.1"/>
    <property type="molecule type" value="Genomic_DNA"/>
</dbReference>
<dbReference type="UniPathway" id="UPA00886"/>
<feature type="compositionally biased region" description="Polar residues" evidence="11">
    <location>
        <begin position="603"/>
        <end position="614"/>
    </location>
</feature>
<dbReference type="GO" id="GO:0008270">
    <property type="term" value="F:zinc ion binding"/>
    <property type="evidence" value="ECO:0007669"/>
    <property type="project" value="UniProtKB-KW"/>
</dbReference>
<evidence type="ECO:0000259" key="13">
    <source>
        <dbReference type="PROSITE" id="PS51044"/>
    </source>
</evidence>
<keyword evidence="5" id="KW-0479">Metal-binding</keyword>
<dbReference type="GO" id="GO:0006357">
    <property type="term" value="P:regulation of transcription by RNA polymerase II"/>
    <property type="evidence" value="ECO:0007669"/>
    <property type="project" value="TreeGrafter"/>
</dbReference>
<dbReference type="InterPro" id="IPR036361">
    <property type="entry name" value="SAP_dom_sf"/>
</dbReference>
<keyword evidence="16" id="KW-1185">Reference proteome</keyword>
<keyword evidence="6 10" id="KW-0863">Zinc-finger</keyword>
<dbReference type="AlphaFoldDB" id="A0A6L2PEK7"/>
<dbReference type="GO" id="GO:0016925">
    <property type="term" value="P:protein sumoylation"/>
    <property type="evidence" value="ECO:0007669"/>
    <property type="project" value="UniProtKB-UniPathway"/>
</dbReference>
<dbReference type="GO" id="GO:0005634">
    <property type="term" value="C:nucleus"/>
    <property type="evidence" value="ECO:0007669"/>
    <property type="project" value="UniProtKB-SubCell"/>
</dbReference>
<dbReference type="InParanoid" id="A0A6L2PEK7"/>
<dbReference type="GO" id="GO:0097240">
    <property type="term" value="P:chromosome attachment to the nuclear envelope"/>
    <property type="evidence" value="ECO:0007669"/>
    <property type="project" value="UniProtKB-ARBA"/>
</dbReference>
<accession>A0A6L2PEK7</accession>
<keyword evidence="9" id="KW-0539">Nucleus</keyword>
<keyword evidence="8" id="KW-0862">Zinc</keyword>
<evidence type="ECO:0000256" key="7">
    <source>
        <dbReference type="ARBA" id="ARBA00022786"/>
    </source>
</evidence>
<feature type="domain" description="PINIT" evidence="14">
    <location>
        <begin position="169"/>
        <end position="334"/>
    </location>
</feature>
<evidence type="ECO:0000256" key="11">
    <source>
        <dbReference type="SAM" id="MobiDB-lite"/>
    </source>
</evidence>
<dbReference type="CDD" id="cd16790">
    <property type="entry name" value="SP-RING_PIAS"/>
    <property type="match status" value="1"/>
</dbReference>
<evidence type="ECO:0000313" key="16">
    <source>
        <dbReference type="Proteomes" id="UP000502823"/>
    </source>
</evidence>
<evidence type="ECO:0008006" key="17">
    <source>
        <dbReference type="Google" id="ProtNLM"/>
    </source>
</evidence>
<dbReference type="InterPro" id="IPR004181">
    <property type="entry name" value="Znf_MIZ"/>
</dbReference>
<dbReference type="Gene3D" id="1.10.720.30">
    <property type="entry name" value="SAP domain"/>
    <property type="match status" value="1"/>
</dbReference>
<reference evidence="16" key="1">
    <citation type="submission" date="2020-01" db="EMBL/GenBank/DDBJ databases">
        <title>Draft genome sequence of the Termite Coptotermes fromosanus.</title>
        <authorList>
            <person name="Itakura S."/>
            <person name="Yosikawa Y."/>
            <person name="Umezawa K."/>
        </authorList>
    </citation>
    <scope>NUCLEOTIDE SEQUENCE [LARGE SCALE GENOMIC DNA]</scope>
</reference>
<dbReference type="FunFam" id="2.60.120.780:FF:000001">
    <property type="entry name" value="E3 SUMO-protein ligase PIAS2 isoform X1"/>
    <property type="match status" value="1"/>
</dbReference>
<keyword evidence="4" id="KW-0808">Transferase</keyword>
<dbReference type="FunCoup" id="A0A6L2PEK7">
    <property type="interactions" value="1984"/>
</dbReference>
<dbReference type="Pfam" id="PF02891">
    <property type="entry name" value="zf-MIZ"/>
    <property type="match status" value="1"/>
</dbReference>
<dbReference type="SMART" id="SM00513">
    <property type="entry name" value="SAP"/>
    <property type="match status" value="1"/>
</dbReference>
<comment type="caution">
    <text evidence="15">The sequence shown here is derived from an EMBL/GenBank/DDBJ whole genome shotgun (WGS) entry which is preliminary data.</text>
</comment>
<evidence type="ECO:0000256" key="9">
    <source>
        <dbReference type="ARBA" id="ARBA00023242"/>
    </source>
</evidence>
<evidence type="ECO:0000256" key="2">
    <source>
        <dbReference type="ARBA" id="ARBA00004718"/>
    </source>
</evidence>
<dbReference type="FunFam" id="1.10.720.30:FF:000001">
    <property type="entry name" value="E3 SUMO-protein ligase PIAS2 isoform 1"/>
    <property type="match status" value="1"/>
</dbReference>
<name>A0A6L2PEK7_COPFO</name>
<feature type="region of interest" description="Disordered" evidence="11">
    <location>
        <begin position="79"/>
        <end position="108"/>
    </location>
</feature>
<dbReference type="FunFam" id="3.30.40.10:FF:000247">
    <property type="entry name" value="Uncharacterized protein, isoform B"/>
    <property type="match status" value="1"/>
</dbReference>
<evidence type="ECO:0000256" key="1">
    <source>
        <dbReference type="ARBA" id="ARBA00004123"/>
    </source>
</evidence>
<feature type="domain" description="SAP" evidence="12">
    <location>
        <begin position="2"/>
        <end position="36"/>
    </location>
</feature>
<dbReference type="GO" id="GO:0000785">
    <property type="term" value="C:chromatin"/>
    <property type="evidence" value="ECO:0007669"/>
    <property type="project" value="TreeGrafter"/>
</dbReference>
<dbReference type="OrthoDB" id="10263264at2759"/>
<dbReference type="Proteomes" id="UP000502823">
    <property type="component" value="Unassembled WGS sequence"/>
</dbReference>
<evidence type="ECO:0000259" key="12">
    <source>
        <dbReference type="PROSITE" id="PS50800"/>
    </source>
</evidence>
<dbReference type="Pfam" id="PF14324">
    <property type="entry name" value="PINIT"/>
    <property type="match status" value="1"/>
</dbReference>
<dbReference type="PANTHER" id="PTHR10782">
    <property type="entry name" value="ZINC FINGER MIZ DOMAIN-CONTAINING PROTEIN"/>
    <property type="match status" value="1"/>
</dbReference>
<evidence type="ECO:0000256" key="3">
    <source>
        <dbReference type="ARBA" id="ARBA00005383"/>
    </source>
</evidence>